<protein>
    <submittedName>
        <fullName evidence="1">Uncharacterized protein</fullName>
    </submittedName>
</protein>
<dbReference type="Proteomes" id="UP001060085">
    <property type="component" value="Linkage Group LG06"/>
</dbReference>
<keyword evidence="2" id="KW-1185">Reference proteome</keyword>
<gene>
    <name evidence="1" type="ORF">M9H77_29110</name>
</gene>
<evidence type="ECO:0000313" key="1">
    <source>
        <dbReference type="EMBL" id="KAI5660317.1"/>
    </source>
</evidence>
<name>A0ACC0AJX7_CATRO</name>
<sequence>MSGSVDMHNKLVALREKETAEKMIMSKDYVNAREKLIRAHHLFPLDHIDSMLTVCEILSASTNKFPGYGMDFYWILSLPATATISDIRQQFQNLVMMLKIIMNQFPGTQLALKLVEDAFSTLSDNNRRSAFDLKRKTTWINYELPTPEVSSCSSEINQDYCNFDKDRKVNNLETDQIWAVQCQTNGLQNRRYAKIVTNSMFEVRVIWLKPVPVGDGERRWCEAGLPVACGSFCLDTECSELVSSSMLFFYKCSCIPGLTVDQFDIYPKKGEVWAMYEDWNLDEWSYNPNAISTCRFKLVEILSDFCKYSGVSCASLLKVSSFTSTYERQLEAGLLTTFHISPAMLYIFSHRVPAYRFEGGEVDGVVSGMLELDQLSLPDNMMKKVESSDGSSLSNHHLLNTMNTGQIWAVYSGKEFLPRAYVLIDNVISRTQVNVKILDPELMADEMDWKQNSLPISCGLFKAGGSMLKMEVSQLSHPVKFEKTISSYMIYPLKGQIWAMYQEWHQSDRENCQYCIVEILSDFTQGEKIVVNRLVEVKGYATFFHGLQLNGFEQSRKISRTEILSFSHEIPSYKVPDIGYYGIPDSSWHLEPNALPSKFLRT</sequence>
<reference evidence="2" key="1">
    <citation type="journal article" date="2023" name="Nat. Plants">
        <title>Single-cell RNA sequencing provides a high-resolution roadmap for understanding the multicellular compartmentation of specialized metabolism.</title>
        <authorList>
            <person name="Sun S."/>
            <person name="Shen X."/>
            <person name="Li Y."/>
            <person name="Li Y."/>
            <person name="Wang S."/>
            <person name="Li R."/>
            <person name="Zhang H."/>
            <person name="Shen G."/>
            <person name="Guo B."/>
            <person name="Wei J."/>
            <person name="Xu J."/>
            <person name="St-Pierre B."/>
            <person name="Chen S."/>
            <person name="Sun C."/>
        </authorList>
    </citation>
    <scope>NUCLEOTIDE SEQUENCE [LARGE SCALE GENOMIC DNA]</scope>
</reference>
<organism evidence="1 2">
    <name type="scientific">Catharanthus roseus</name>
    <name type="common">Madagascar periwinkle</name>
    <name type="synonym">Vinca rosea</name>
    <dbReference type="NCBI Taxonomy" id="4058"/>
    <lineage>
        <taxon>Eukaryota</taxon>
        <taxon>Viridiplantae</taxon>
        <taxon>Streptophyta</taxon>
        <taxon>Embryophyta</taxon>
        <taxon>Tracheophyta</taxon>
        <taxon>Spermatophyta</taxon>
        <taxon>Magnoliopsida</taxon>
        <taxon>eudicotyledons</taxon>
        <taxon>Gunneridae</taxon>
        <taxon>Pentapetalae</taxon>
        <taxon>asterids</taxon>
        <taxon>lamiids</taxon>
        <taxon>Gentianales</taxon>
        <taxon>Apocynaceae</taxon>
        <taxon>Rauvolfioideae</taxon>
        <taxon>Vinceae</taxon>
        <taxon>Catharanthinae</taxon>
        <taxon>Catharanthus</taxon>
    </lineage>
</organism>
<comment type="caution">
    <text evidence="1">The sequence shown here is derived from an EMBL/GenBank/DDBJ whole genome shotgun (WGS) entry which is preliminary data.</text>
</comment>
<proteinExistence type="predicted"/>
<dbReference type="EMBL" id="CM044706">
    <property type="protein sequence ID" value="KAI5660317.1"/>
    <property type="molecule type" value="Genomic_DNA"/>
</dbReference>
<accession>A0ACC0AJX7</accession>
<evidence type="ECO:0000313" key="2">
    <source>
        <dbReference type="Proteomes" id="UP001060085"/>
    </source>
</evidence>